<keyword evidence="1" id="KW-0677">Repeat</keyword>
<dbReference type="SUPFAM" id="SSF48403">
    <property type="entry name" value="Ankyrin repeat"/>
    <property type="match status" value="1"/>
</dbReference>
<reference evidence="3" key="1">
    <citation type="submission" date="2020-11" db="EMBL/GenBank/DDBJ databases">
        <authorList>
            <person name="Tran Van P."/>
        </authorList>
    </citation>
    <scope>NUCLEOTIDE SEQUENCE</scope>
</reference>
<keyword evidence="2" id="KW-0040">ANK repeat</keyword>
<dbReference type="GO" id="GO:0090263">
    <property type="term" value="P:positive regulation of canonical Wnt signaling pathway"/>
    <property type="evidence" value="ECO:0007669"/>
    <property type="project" value="TreeGrafter"/>
</dbReference>
<evidence type="ECO:0000256" key="2">
    <source>
        <dbReference type="ARBA" id="ARBA00023043"/>
    </source>
</evidence>
<organism evidence="3">
    <name type="scientific">Cyprideis torosa</name>
    <dbReference type="NCBI Taxonomy" id="163714"/>
    <lineage>
        <taxon>Eukaryota</taxon>
        <taxon>Metazoa</taxon>
        <taxon>Ecdysozoa</taxon>
        <taxon>Arthropoda</taxon>
        <taxon>Crustacea</taxon>
        <taxon>Oligostraca</taxon>
        <taxon>Ostracoda</taxon>
        <taxon>Podocopa</taxon>
        <taxon>Podocopida</taxon>
        <taxon>Cytherocopina</taxon>
        <taxon>Cytheroidea</taxon>
        <taxon>Cytherideidae</taxon>
        <taxon>Cyprideis</taxon>
    </lineage>
</organism>
<evidence type="ECO:0000313" key="3">
    <source>
        <dbReference type="EMBL" id="CAD7232290.1"/>
    </source>
</evidence>
<protein>
    <submittedName>
        <fullName evidence="3">Uncharacterized protein</fullName>
    </submittedName>
</protein>
<accession>A0A7R8ZS34</accession>
<dbReference type="GO" id="GO:0005737">
    <property type="term" value="C:cytoplasm"/>
    <property type="evidence" value="ECO:0007669"/>
    <property type="project" value="TreeGrafter"/>
</dbReference>
<gene>
    <name evidence="3" type="ORF">CTOB1V02_LOCUS10127</name>
</gene>
<dbReference type="Gene3D" id="1.25.40.20">
    <property type="entry name" value="Ankyrin repeat-containing domain"/>
    <property type="match status" value="1"/>
</dbReference>
<dbReference type="OrthoDB" id="4772757at2759"/>
<name>A0A7R8ZS34_9CRUS</name>
<dbReference type="GO" id="GO:0003950">
    <property type="term" value="F:NAD+ poly-ADP-ribosyltransferase activity"/>
    <property type="evidence" value="ECO:0007669"/>
    <property type="project" value="TreeGrafter"/>
</dbReference>
<dbReference type="InterPro" id="IPR002110">
    <property type="entry name" value="Ankyrin_rpt"/>
</dbReference>
<sequence>MIDLLKADRNRKNSDLKTPLDVVKEGDEEVADLMRGEAALLEASKKGSVSRVKNLVTLCMALINCRDSQARNSTPLHLAAGYNNLEVAEYLLENGADVNAQDKGGLIHLYNASSYGNLDIAAILIKYERRFNASDRWGFEPMHEASQKGRTQISILLQGESEPCPLQRPPCSVTPPTKLATTRCKDVVQLADVGLPRSSASPPTQAMTVEVDLVVDEEEGRTFRGSYLVDGGERGRDFLLAS</sequence>
<dbReference type="PANTHER" id="PTHR24180">
    <property type="entry name" value="CYCLIN-DEPENDENT KINASE INHIBITOR 2C-RELATED"/>
    <property type="match status" value="1"/>
</dbReference>
<dbReference type="InterPro" id="IPR036770">
    <property type="entry name" value="Ankyrin_rpt-contain_sf"/>
</dbReference>
<proteinExistence type="predicted"/>
<dbReference type="GO" id="GO:0070198">
    <property type="term" value="P:protein localization to chromosome, telomeric region"/>
    <property type="evidence" value="ECO:0007669"/>
    <property type="project" value="TreeGrafter"/>
</dbReference>
<dbReference type="PROSITE" id="PS50297">
    <property type="entry name" value="ANK_REP_REGION"/>
    <property type="match status" value="1"/>
</dbReference>
<dbReference type="PROSITE" id="PS50088">
    <property type="entry name" value="ANK_REPEAT"/>
    <property type="match status" value="1"/>
</dbReference>
<dbReference type="EMBL" id="OB664470">
    <property type="protein sequence ID" value="CAD7232290.1"/>
    <property type="molecule type" value="Genomic_DNA"/>
</dbReference>
<dbReference type="PANTHER" id="PTHR24180:SF45">
    <property type="entry name" value="POLY [ADP-RIBOSE] POLYMERASE TANKYRASE"/>
    <property type="match status" value="1"/>
</dbReference>
<dbReference type="GO" id="GO:0005634">
    <property type="term" value="C:nucleus"/>
    <property type="evidence" value="ECO:0007669"/>
    <property type="project" value="TreeGrafter"/>
</dbReference>
<dbReference type="GO" id="GO:1904355">
    <property type="term" value="P:positive regulation of telomere capping"/>
    <property type="evidence" value="ECO:0007669"/>
    <property type="project" value="TreeGrafter"/>
</dbReference>
<dbReference type="AlphaFoldDB" id="A0A7R8ZS34"/>
<dbReference type="SMART" id="SM00248">
    <property type="entry name" value="ANK"/>
    <property type="match status" value="3"/>
</dbReference>
<evidence type="ECO:0000256" key="1">
    <source>
        <dbReference type="ARBA" id="ARBA00022737"/>
    </source>
</evidence>
<dbReference type="Pfam" id="PF12796">
    <property type="entry name" value="Ank_2"/>
    <property type="match status" value="1"/>
</dbReference>
<dbReference type="InterPro" id="IPR051637">
    <property type="entry name" value="Ank_repeat_dom-contain_49"/>
</dbReference>